<evidence type="ECO:0000256" key="5">
    <source>
        <dbReference type="SAM" id="MobiDB-lite"/>
    </source>
</evidence>
<feature type="transmembrane region" description="Helical" evidence="6">
    <location>
        <begin position="201"/>
        <end position="221"/>
    </location>
</feature>
<feature type="transmembrane region" description="Helical" evidence="6">
    <location>
        <begin position="172"/>
        <end position="195"/>
    </location>
</feature>
<evidence type="ECO:0000256" key="6">
    <source>
        <dbReference type="SAM" id="Phobius"/>
    </source>
</evidence>
<protein>
    <recommendedName>
        <fullName evidence="7">Major facilitator superfamily (MFS) profile domain-containing protein</fullName>
    </recommendedName>
</protein>
<feature type="transmembrane region" description="Helical" evidence="6">
    <location>
        <begin position="314"/>
        <end position="336"/>
    </location>
</feature>
<accession>A0A2U3EAY0</accession>
<sequence>MEQPYERERLPPGTVLLVEGESVVKIPQPTDDPNDPLNWSIPRKLVNASFVLAVTVAVFAAMTMQTVFWQQMTTDLNVTFSQLNAGLSFNVAGLAVGSLLFIPLTKKYGRRLTYVISTGVLAGVSWWSARMSTLSEMYLTNLLFGLAGSTNEAISEMTIADLFFVNQRGTANGFYIIAVMLGNFICPTIAGIQAATFGWRWAYYTVGIALTALFILFLFFYEETKYVPATTGCAAMSGLADPGSETPGTPDFASHSPSDDKRQEQVCSLTTSPTYTATSRPPPPPNSYRQRMRFVTPSSESLWRNYLTPFKMAVFPHVLFAAVQCANVITFLVYLASVNSIVFSGPPYNFSTAGVGLMFVGPFIGNMIGSVYGGLLGDMVVVRLARKNNGVFEPEMRLYILILPAILVGAGLMVFGVAAHRGLHWIYPSIGAAMFSFGMGSIMDVACTVVIDTYQSATAEAFVFIIFIRNAACIGIPFGIVPWMKSAGLTKMFVAGGCVAIALSLLFIPLIVWGRRARVAFGPFYEKLVVENGGFGRA</sequence>
<dbReference type="InterPro" id="IPR011701">
    <property type="entry name" value="MFS"/>
</dbReference>
<feature type="region of interest" description="Disordered" evidence="5">
    <location>
        <begin position="272"/>
        <end position="291"/>
    </location>
</feature>
<feature type="domain" description="Major facilitator superfamily (MFS) profile" evidence="7">
    <location>
        <begin position="41"/>
        <end position="538"/>
    </location>
</feature>
<keyword evidence="4 6" id="KW-0472">Membrane</keyword>
<evidence type="ECO:0000313" key="9">
    <source>
        <dbReference type="EMBL" id="PWI71655.1"/>
    </source>
</evidence>
<dbReference type="InterPro" id="IPR036259">
    <property type="entry name" value="MFS_trans_sf"/>
</dbReference>
<dbReference type="PROSITE" id="PS50850">
    <property type="entry name" value="MFS"/>
    <property type="match status" value="1"/>
</dbReference>
<dbReference type="PANTHER" id="PTHR23502">
    <property type="entry name" value="MAJOR FACILITATOR SUPERFAMILY"/>
    <property type="match status" value="1"/>
</dbReference>
<keyword evidence="2 6" id="KW-0812">Transmembrane</keyword>
<dbReference type="Gene3D" id="1.20.1250.20">
    <property type="entry name" value="MFS general substrate transporter like domains"/>
    <property type="match status" value="1"/>
</dbReference>
<dbReference type="SUPFAM" id="SSF103473">
    <property type="entry name" value="MFS general substrate transporter"/>
    <property type="match status" value="1"/>
</dbReference>
<evidence type="ECO:0000256" key="4">
    <source>
        <dbReference type="ARBA" id="ARBA00023136"/>
    </source>
</evidence>
<dbReference type="Proteomes" id="UP001287286">
    <property type="component" value="Unassembled WGS sequence"/>
</dbReference>
<proteinExistence type="predicted"/>
<keyword evidence="3 6" id="KW-1133">Transmembrane helix</keyword>
<reference evidence="8" key="3">
    <citation type="submission" date="2023-11" db="EMBL/GenBank/DDBJ databases">
        <authorList>
            <person name="Beijen E."/>
            <person name="Ohm R.A."/>
        </authorList>
    </citation>
    <scope>NUCLEOTIDE SEQUENCE</scope>
    <source>
        <strain evidence="8">CBS 150709</strain>
    </source>
</reference>
<gene>
    <name evidence="9" type="ORF">PCL_11749</name>
    <name evidence="8" type="ORF">Purlil1_6409</name>
</gene>
<comment type="subcellular location">
    <subcellularLocation>
        <location evidence="1">Membrane</location>
        <topology evidence="1">Multi-pass membrane protein</topology>
    </subcellularLocation>
</comment>
<keyword evidence="11" id="KW-1185">Reference proteome</keyword>
<evidence type="ECO:0000313" key="10">
    <source>
        <dbReference type="Proteomes" id="UP000245956"/>
    </source>
</evidence>
<evidence type="ECO:0000313" key="8">
    <source>
        <dbReference type="EMBL" id="KAK4089420.1"/>
    </source>
</evidence>
<feature type="transmembrane region" description="Helical" evidence="6">
    <location>
        <begin position="141"/>
        <end position="165"/>
    </location>
</feature>
<dbReference type="PANTHER" id="PTHR23502:SF50">
    <property type="entry name" value="TRANSPORTER, PUTATIVE (AFU_ORTHOLOGUE AFUA_5G00430)-RELATED"/>
    <property type="match status" value="1"/>
</dbReference>
<comment type="caution">
    <text evidence="9">The sequence shown here is derived from an EMBL/GenBank/DDBJ whole genome shotgun (WGS) entry which is preliminary data.</text>
</comment>
<organism evidence="9 10">
    <name type="scientific">Purpureocillium lilacinum</name>
    <name type="common">Paecilomyces lilacinus</name>
    <dbReference type="NCBI Taxonomy" id="33203"/>
    <lineage>
        <taxon>Eukaryota</taxon>
        <taxon>Fungi</taxon>
        <taxon>Dikarya</taxon>
        <taxon>Ascomycota</taxon>
        <taxon>Pezizomycotina</taxon>
        <taxon>Sordariomycetes</taxon>
        <taxon>Hypocreomycetidae</taxon>
        <taxon>Hypocreales</taxon>
        <taxon>Ophiocordycipitaceae</taxon>
        <taxon>Purpureocillium</taxon>
    </lineage>
</organism>
<feature type="transmembrane region" description="Helical" evidence="6">
    <location>
        <begin position="398"/>
        <end position="419"/>
    </location>
</feature>
<feature type="transmembrane region" description="Helical" evidence="6">
    <location>
        <begin position="87"/>
        <end position="105"/>
    </location>
</feature>
<dbReference type="GO" id="GO:0022857">
    <property type="term" value="F:transmembrane transporter activity"/>
    <property type="evidence" value="ECO:0007669"/>
    <property type="project" value="InterPro"/>
</dbReference>
<dbReference type="Proteomes" id="UP000245956">
    <property type="component" value="Unassembled WGS sequence"/>
</dbReference>
<name>A0A2U3EAY0_PURLI</name>
<dbReference type="EMBL" id="LCWV01000007">
    <property type="protein sequence ID" value="PWI71655.1"/>
    <property type="molecule type" value="Genomic_DNA"/>
</dbReference>
<evidence type="ECO:0000256" key="1">
    <source>
        <dbReference type="ARBA" id="ARBA00004141"/>
    </source>
</evidence>
<dbReference type="Pfam" id="PF07690">
    <property type="entry name" value="MFS_1"/>
    <property type="match status" value="1"/>
</dbReference>
<dbReference type="GO" id="GO:0005886">
    <property type="term" value="C:plasma membrane"/>
    <property type="evidence" value="ECO:0007669"/>
    <property type="project" value="TreeGrafter"/>
</dbReference>
<feature type="transmembrane region" description="Helical" evidence="6">
    <location>
        <begin position="356"/>
        <end position="377"/>
    </location>
</feature>
<feature type="transmembrane region" description="Helical" evidence="6">
    <location>
        <begin position="112"/>
        <end position="129"/>
    </location>
</feature>
<feature type="region of interest" description="Disordered" evidence="5">
    <location>
        <begin position="241"/>
        <end position="265"/>
    </location>
</feature>
<evidence type="ECO:0000256" key="2">
    <source>
        <dbReference type="ARBA" id="ARBA00022692"/>
    </source>
</evidence>
<reference evidence="9 10" key="2">
    <citation type="journal article" date="2016" name="Front. Microbiol.">
        <title>Genome and transcriptome sequences reveal the specific parasitism of the nematophagous Purpureocillium lilacinum 36-1.</title>
        <authorList>
            <person name="Xie J."/>
            <person name="Li S."/>
            <person name="Mo C."/>
            <person name="Xiao X."/>
            <person name="Peng D."/>
            <person name="Wang G."/>
            <person name="Xiao Y."/>
        </authorList>
    </citation>
    <scope>NUCLEOTIDE SEQUENCE [LARGE SCALE GENOMIC DNA]</scope>
    <source>
        <strain evidence="9 10">36-1</strain>
    </source>
</reference>
<evidence type="ECO:0000259" key="7">
    <source>
        <dbReference type="PROSITE" id="PS50850"/>
    </source>
</evidence>
<feature type="transmembrane region" description="Helical" evidence="6">
    <location>
        <begin position="492"/>
        <end position="513"/>
    </location>
</feature>
<reference evidence="8 11" key="4">
    <citation type="journal article" date="2024" name="Microbiol. Resour. Announc.">
        <title>Genome annotations for the ascomycete fungi Trichoderma harzianum, Trichoderma aggressivum, and Purpureocillium lilacinum.</title>
        <authorList>
            <person name="Beijen E.P.W."/>
            <person name="Ohm R.A."/>
        </authorList>
    </citation>
    <scope>NUCLEOTIDE SEQUENCE [LARGE SCALE GENOMIC DNA]</scope>
    <source>
        <strain evidence="8 11">CBS 150709</strain>
    </source>
</reference>
<dbReference type="EMBL" id="JAWRVI010000020">
    <property type="protein sequence ID" value="KAK4089420.1"/>
    <property type="molecule type" value="Genomic_DNA"/>
</dbReference>
<feature type="transmembrane region" description="Helical" evidence="6">
    <location>
        <begin position="425"/>
        <end position="449"/>
    </location>
</feature>
<feature type="transmembrane region" description="Helical" evidence="6">
    <location>
        <begin position="45"/>
        <end position="67"/>
    </location>
</feature>
<reference evidence="9" key="1">
    <citation type="submission" date="2015-05" db="EMBL/GenBank/DDBJ databases">
        <authorList>
            <person name="Wang D.B."/>
            <person name="Wang M."/>
        </authorList>
    </citation>
    <scope>NUCLEOTIDE SEQUENCE</scope>
    <source>
        <strain evidence="9">36-1</strain>
    </source>
</reference>
<dbReference type="InterPro" id="IPR020846">
    <property type="entry name" value="MFS_dom"/>
</dbReference>
<evidence type="ECO:0000313" key="11">
    <source>
        <dbReference type="Proteomes" id="UP001287286"/>
    </source>
</evidence>
<dbReference type="AlphaFoldDB" id="A0A2U3EAY0"/>
<evidence type="ECO:0000256" key="3">
    <source>
        <dbReference type="ARBA" id="ARBA00022989"/>
    </source>
</evidence>
<feature type="transmembrane region" description="Helical" evidence="6">
    <location>
        <begin position="461"/>
        <end position="480"/>
    </location>
</feature>